<keyword evidence="5" id="KW-0274">FAD</keyword>
<dbReference type="SMART" id="SM00248">
    <property type="entry name" value="ANK"/>
    <property type="match status" value="4"/>
</dbReference>
<dbReference type="GO" id="GO:0005782">
    <property type="term" value="C:peroxisomal matrix"/>
    <property type="evidence" value="ECO:0007669"/>
    <property type="project" value="UniProtKB-SubCell"/>
</dbReference>
<dbReference type="Gene3D" id="3.40.50.720">
    <property type="entry name" value="NAD(P)-binding Rossmann-like Domain"/>
    <property type="match status" value="1"/>
</dbReference>
<feature type="domain" description="FAD dependent oxidoreductase" evidence="9">
    <location>
        <begin position="5"/>
        <end position="293"/>
    </location>
</feature>
<dbReference type="OrthoDB" id="2015447at2759"/>
<feature type="repeat" description="ANK" evidence="7">
    <location>
        <begin position="506"/>
        <end position="538"/>
    </location>
</feature>
<dbReference type="InterPro" id="IPR006076">
    <property type="entry name" value="FAD-dep_OxRdtase"/>
</dbReference>
<evidence type="ECO:0000256" key="3">
    <source>
        <dbReference type="ARBA" id="ARBA00006730"/>
    </source>
</evidence>
<evidence type="ECO:0000256" key="7">
    <source>
        <dbReference type="PROSITE-ProRule" id="PRU00023"/>
    </source>
</evidence>
<dbReference type="Pfam" id="PF12796">
    <property type="entry name" value="Ank_2"/>
    <property type="match status" value="2"/>
</dbReference>
<dbReference type="Proteomes" id="UP000678499">
    <property type="component" value="Unassembled WGS sequence"/>
</dbReference>
<evidence type="ECO:0000259" key="9">
    <source>
        <dbReference type="Pfam" id="PF01266"/>
    </source>
</evidence>
<dbReference type="EMBL" id="CAJPEX010000169">
    <property type="protein sequence ID" value="CAG0913914.1"/>
    <property type="molecule type" value="Genomic_DNA"/>
</dbReference>
<dbReference type="GO" id="GO:0003884">
    <property type="term" value="F:D-amino-acid oxidase activity"/>
    <property type="evidence" value="ECO:0007669"/>
    <property type="project" value="InterPro"/>
</dbReference>
<keyword evidence="7" id="KW-0040">ANK repeat</keyword>
<feature type="compositionally biased region" description="Basic residues" evidence="8">
    <location>
        <begin position="383"/>
        <end position="408"/>
    </location>
</feature>
<keyword evidence="11" id="KW-1185">Reference proteome</keyword>
<feature type="repeat" description="ANK" evidence="7">
    <location>
        <begin position="595"/>
        <end position="627"/>
    </location>
</feature>
<evidence type="ECO:0000256" key="2">
    <source>
        <dbReference type="ARBA" id="ARBA00004253"/>
    </source>
</evidence>
<comment type="similarity">
    <text evidence="3">Belongs to the DAMOX/DASOX family.</text>
</comment>
<dbReference type="PANTHER" id="PTHR11530">
    <property type="entry name" value="D-AMINO ACID OXIDASE"/>
    <property type="match status" value="1"/>
</dbReference>
<evidence type="ECO:0000256" key="5">
    <source>
        <dbReference type="ARBA" id="ARBA00022827"/>
    </source>
</evidence>
<protein>
    <recommendedName>
        <fullName evidence="9">FAD dependent oxidoreductase domain-containing protein</fullName>
    </recommendedName>
</protein>
<keyword evidence="4" id="KW-0285">Flavoprotein</keyword>
<feature type="region of interest" description="Disordered" evidence="8">
    <location>
        <begin position="792"/>
        <end position="811"/>
    </location>
</feature>
<dbReference type="Gene3D" id="3.30.9.10">
    <property type="entry name" value="D-Amino Acid Oxidase, subunit A, domain 2"/>
    <property type="match status" value="1"/>
</dbReference>
<dbReference type="PROSITE" id="PS50088">
    <property type="entry name" value="ANK_REPEAT"/>
    <property type="match status" value="3"/>
</dbReference>
<comment type="subcellular location">
    <subcellularLocation>
        <location evidence="2">Peroxisome matrix</location>
    </subcellularLocation>
</comment>
<evidence type="ECO:0000256" key="8">
    <source>
        <dbReference type="SAM" id="MobiDB-lite"/>
    </source>
</evidence>
<dbReference type="PANTHER" id="PTHR11530:SF11">
    <property type="entry name" value="D-ASPARTATE OXIDASE"/>
    <property type="match status" value="1"/>
</dbReference>
<dbReference type="InterPro" id="IPR036770">
    <property type="entry name" value="Ankyrin_rpt-contain_sf"/>
</dbReference>
<dbReference type="AlphaFoldDB" id="A0A7R9BEK7"/>
<gene>
    <name evidence="10" type="ORF">NMOB1V02_LOCUS1633</name>
</gene>
<dbReference type="EMBL" id="OA882206">
    <property type="protein sequence ID" value="CAD7273762.1"/>
    <property type="molecule type" value="Genomic_DNA"/>
</dbReference>
<feature type="non-terminal residue" evidence="10">
    <location>
        <position position="840"/>
    </location>
</feature>
<feature type="repeat" description="ANK" evidence="7">
    <location>
        <begin position="539"/>
        <end position="571"/>
    </location>
</feature>
<reference evidence="10" key="1">
    <citation type="submission" date="2020-11" db="EMBL/GenBank/DDBJ databases">
        <authorList>
            <person name="Tran Van P."/>
        </authorList>
    </citation>
    <scope>NUCLEOTIDE SEQUENCE</scope>
</reference>
<organism evidence="10">
    <name type="scientific">Notodromas monacha</name>
    <dbReference type="NCBI Taxonomy" id="399045"/>
    <lineage>
        <taxon>Eukaryota</taxon>
        <taxon>Metazoa</taxon>
        <taxon>Ecdysozoa</taxon>
        <taxon>Arthropoda</taxon>
        <taxon>Crustacea</taxon>
        <taxon>Oligostraca</taxon>
        <taxon>Ostracoda</taxon>
        <taxon>Podocopa</taxon>
        <taxon>Podocopida</taxon>
        <taxon>Cypridocopina</taxon>
        <taxon>Cypridoidea</taxon>
        <taxon>Cyprididae</taxon>
        <taxon>Notodromas</taxon>
    </lineage>
</organism>
<dbReference type="SUPFAM" id="SSF54373">
    <property type="entry name" value="FAD-linked reductases, C-terminal domain"/>
    <property type="match status" value="1"/>
</dbReference>
<evidence type="ECO:0000256" key="4">
    <source>
        <dbReference type="ARBA" id="ARBA00022630"/>
    </source>
</evidence>
<sequence>MSVQVAVVGGGIIGVSSAYRILREVPGVSVTIFAEKASPETTGDGAAGLWGPFLDGGTPAHKVNAWSKATHDLFQHYWLKGEATSVGVCLVGVQRLADEDEPDPSWKDVVYGFRHYSSQEAAQLAGNNETVKHGWEYVTYTCECKKMIPHLLEKFQELGGEFVKAKVTDLKLLGQRFDLIVNCSGLGAKDLVGDQTVRPKRGQLIRVKAPWQKMAFMMEVSSGADDRMPYCIPNTHVVGLGGTYQVDNWNTSPSSEDKKYIKESLPPYLPSMLNAEEMEDWVGLRPARDGGVRLEKDKILVNGKIIPEYFFRVTRTTQRFVRHVVLSVLSYILLLCQLGRHLLSRILAGSWAVFILLELFFICDGDANPIPGPLPKPGDKAKYHYHKHKHYHKHVHKHKHGHKHKKGGKSSSSSSGYRRRQGLEENPAGGSNRNLLPASVALPYYGLNPTARAVTSMQATRPLNSNTMSPSLVVDLRVLEAALESDWTTVRKLLPAARDMDMADQDGWSVLHFACREGIDDVVRLCLMKGADVDRAKKNLWTGLHLAARNQKPSTAEVLLRAGANPNARNDRGNTPLLLNLLVQGGAEVNMCGEDGKTSLHKAAERGYDEAVLFLLRNGADTGIKDAHGNTPIVLAIAAKNQACIQILEKAESNKLQLSSQEQSAVQQRQENMLPYQSQGQQLQVGALPISDRVESLGQSLMQNNNSMQQSIFSPVKQKLDGSDAAVYVYKMLRRSILGRTRHCCRAFLSLSFIVDLAGDGGHTVGSRSRGNPSVASSLGYTAQQLLHANPEADRAPGLPHCGKPGQEQREPFPAAIAGSRSLRGFGRKNYYISRAGTEH</sequence>
<keyword evidence="6" id="KW-0560">Oxidoreductase</keyword>
<feature type="region of interest" description="Disordered" evidence="8">
    <location>
        <begin position="373"/>
        <end position="434"/>
    </location>
</feature>
<proteinExistence type="inferred from homology"/>
<dbReference type="GO" id="GO:0071949">
    <property type="term" value="F:FAD binding"/>
    <property type="evidence" value="ECO:0007669"/>
    <property type="project" value="InterPro"/>
</dbReference>
<dbReference type="SUPFAM" id="SSF48403">
    <property type="entry name" value="Ankyrin repeat"/>
    <property type="match status" value="1"/>
</dbReference>
<accession>A0A7R9BEK7</accession>
<dbReference type="SUPFAM" id="SSF51971">
    <property type="entry name" value="Nucleotide-binding domain"/>
    <property type="match status" value="1"/>
</dbReference>
<comment type="cofactor">
    <cofactor evidence="1">
        <name>FAD</name>
        <dbReference type="ChEBI" id="CHEBI:57692"/>
    </cofactor>
</comment>
<dbReference type="PROSITE" id="PS50297">
    <property type="entry name" value="ANK_REP_REGION"/>
    <property type="match status" value="3"/>
</dbReference>
<evidence type="ECO:0000256" key="6">
    <source>
        <dbReference type="ARBA" id="ARBA00023002"/>
    </source>
</evidence>
<name>A0A7R9BEK7_9CRUS</name>
<dbReference type="Pfam" id="PF01266">
    <property type="entry name" value="DAO"/>
    <property type="match status" value="1"/>
</dbReference>
<dbReference type="GO" id="GO:0019478">
    <property type="term" value="P:D-amino acid catabolic process"/>
    <property type="evidence" value="ECO:0007669"/>
    <property type="project" value="TreeGrafter"/>
</dbReference>
<evidence type="ECO:0000313" key="11">
    <source>
        <dbReference type="Proteomes" id="UP000678499"/>
    </source>
</evidence>
<evidence type="ECO:0000256" key="1">
    <source>
        <dbReference type="ARBA" id="ARBA00001974"/>
    </source>
</evidence>
<evidence type="ECO:0000313" key="10">
    <source>
        <dbReference type="EMBL" id="CAD7273762.1"/>
    </source>
</evidence>
<dbReference type="Gene3D" id="1.25.40.20">
    <property type="entry name" value="Ankyrin repeat-containing domain"/>
    <property type="match status" value="2"/>
</dbReference>
<dbReference type="InterPro" id="IPR002110">
    <property type="entry name" value="Ankyrin_rpt"/>
</dbReference>
<dbReference type="InterPro" id="IPR023209">
    <property type="entry name" value="DAO"/>
</dbReference>